<dbReference type="EMBL" id="JAZGJQ010000007">
    <property type="protein sequence ID" value="MEE6147687.1"/>
    <property type="molecule type" value="Genomic_DNA"/>
</dbReference>
<sequence>MSKVISLSEVVEANQELERANVPCKVHLRDACGRQTLWLEPSGDNLNAAVVAGRGFVRAFFKAKGYELEFDPVEGINFWAR</sequence>
<name>A0ABU7RAR6_9ACTN</name>
<protein>
    <submittedName>
        <fullName evidence="1">Uncharacterized protein</fullName>
    </submittedName>
</protein>
<organism evidence="1 2">
    <name type="scientific">Olsenella absiana</name>
    <dbReference type="NCBI Taxonomy" id="3115222"/>
    <lineage>
        <taxon>Bacteria</taxon>
        <taxon>Bacillati</taxon>
        <taxon>Actinomycetota</taxon>
        <taxon>Coriobacteriia</taxon>
        <taxon>Coriobacteriales</taxon>
        <taxon>Atopobiaceae</taxon>
        <taxon>Olsenella</taxon>
    </lineage>
</organism>
<evidence type="ECO:0000313" key="1">
    <source>
        <dbReference type="EMBL" id="MEE6147687.1"/>
    </source>
</evidence>
<dbReference type="RefSeq" id="WP_330958456.1">
    <property type="nucleotide sequence ID" value="NZ_JAZGJQ010000007.1"/>
</dbReference>
<keyword evidence="2" id="KW-1185">Reference proteome</keyword>
<evidence type="ECO:0000313" key="2">
    <source>
        <dbReference type="Proteomes" id="UP001332931"/>
    </source>
</evidence>
<accession>A0ABU7RAR6</accession>
<dbReference type="Proteomes" id="UP001332931">
    <property type="component" value="Unassembled WGS sequence"/>
</dbReference>
<comment type="caution">
    <text evidence="1">The sequence shown here is derived from an EMBL/GenBank/DDBJ whole genome shotgun (WGS) entry which is preliminary data.</text>
</comment>
<gene>
    <name evidence="1" type="ORF">VXJ25_06800</name>
</gene>
<proteinExistence type="predicted"/>
<reference evidence="1 2" key="1">
    <citation type="submission" date="2024-01" db="EMBL/GenBank/DDBJ databases">
        <title>Description of Olsenella sp. nov., isolated from pig feces.</title>
        <authorList>
            <person name="Chang Y.-H."/>
        </authorList>
    </citation>
    <scope>NUCLEOTIDE SEQUENCE [LARGE SCALE GENOMIC DNA]</scope>
    <source>
        <strain evidence="1 2">YH-ols2223</strain>
    </source>
</reference>